<feature type="region of interest" description="Disordered" evidence="1">
    <location>
        <begin position="90"/>
        <end position="125"/>
    </location>
</feature>
<accession>A0ABY6F371</accession>
<evidence type="ECO:0000313" key="3">
    <source>
        <dbReference type="Proteomes" id="UP001063782"/>
    </source>
</evidence>
<evidence type="ECO:0000256" key="1">
    <source>
        <dbReference type="SAM" id="MobiDB-lite"/>
    </source>
</evidence>
<dbReference type="EMBL" id="CP089977">
    <property type="protein sequence ID" value="UXZ04539.1"/>
    <property type="molecule type" value="Genomic_DNA"/>
</dbReference>
<keyword evidence="3" id="KW-1185">Reference proteome</keyword>
<dbReference type="Proteomes" id="UP001063782">
    <property type="component" value="Chromosome"/>
</dbReference>
<feature type="compositionally biased region" description="Low complexity" evidence="1">
    <location>
        <begin position="108"/>
        <end position="123"/>
    </location>
</feature>
<evidence type="ECO:0000313" key="2">
    <source>
        <dbReference type="EMBL" id="UXZ04539.1"/>
    </source>
</evidence>
<proteinExistence type="predicted"/>
<organism evidence="2 3">
    <name type="scientific">Moraxella nasicaprae</name>
    <dbReference type="NCBI Taxonomy" id="2904122"/>
    <lineage>
        <taxon>Bacteria</taxon>
        <taxon>Pseudomonadati</taxon>
        <taxon>Pseudomonadota</taxon>
        <taxon>Gammaproteobacteria</taxon>
        <taxon>Moraxellales</taxon>
        <taxon>Moraxellaceae</taxon>
        <taxon>Moraxella</taxon>
    </lineage>
</organism>
<gene>
    <name evidence="2" type="ORF">LU297_08125</name>
</gene>
<dbReference type="RefSeq" id="WP_263076026.1">
    <property type="nucleotide sequence ID" value="NZ_CP089977.1"/>
</dbReference>
<protein>
    <submittedName>
        <fullName evidence="2">Uncharacterized protein</fullName>
    </submittedName>
</protein>
<reference evidence="2" key="1">
    <citation type="submission" date="2021-12" db="EMBL/GenBank/DDBJ databases">
        <title>taxonomy of Moraxella sp. ZY201224.</title>
        <authorList>
            <person name="Li F."/>
        </authorList>
    </citation>
    <scope>NUCLEOTIDE SEQUENCE</scope>
    <source>
        <strain evidence="2">ZY201224</strain>
    </source>
</reference>
<name>A0ABY6F371_9GAMM</name>
<sequence length="145" mass="16044">MSNLSLNVSLKLSDELTAKLEKAVQPAKELADKFSDLKEQAEQLKVPNLNTNSLDKFQHEVQSVIEKTQDLHKKIHQLGTVKEKLGKMNDLLTKNGTGGAKLSEAQKKSVPTSKKPKSLSSPNKAHHLGINHVHCFHLLFAEFTG</sequence>